<keyword evidence="7" id="KW-0227">DNA damage</keyword>
<comment type="subcellular location">
    <subcellularLocation>
        <location evidence="1">Nucleus</location>
    </subcellularLocation>
</comment>
<dbReference type="InterPro" id="IPR057564">
    <property type="entry name" value="HEAT_ATR"/>
</dbReference>
<dbReference type="PROSITE" id="PS50290">
    <property type="entry name" value="PI3_4_KINASE_3"/>
    <property type="match status" value="1"/>
</dbReference>
<dbReference type="InterPro" id="IPR014009">
    <property type="entry name" value="PIK_FAT"/>
</dbReference>
<dbReference type="GO" id="GO:0004674">
    <property type="term" value="F:protein serine/threonine kinase activity"/>
    <property type="evidence" value="ECO:0007669"/>
    <property type="project" value="UniProtKB-KW"/>
</dbReference>
<dbReference type="SMART" id="SM00802">
    <property type="entry name" value="UME"/>
    <property type="match status" value="1"/>
</dbReference>
<dbReference type="SUPFAM" id="SSF56112">
    <property type="entry name" value="Protein kinase-like (PK-like)"/>
    <property type="match status" value="1"/>
</dbReference>
<dbReference type="Gramene" id="PAN22299">
    <property type="protein sequence ID" value="PAN22299"/>
    <property type="gene ID" value="PAHAL_4G010200"/>
</dbReference>
<evidence type="ECO:0000256" key="1">
    <source>
        <dbReference type="ARBA" id="ARBA00004123"/>
    </source>
</evidence>
<keyword evidence="4" id="KW-0723">Serine/threonine-protein kinase</keyword>
<evidence type="ECO:0000256" key="11">
    <source>
        <dbReference type="ARBA" id="ARBA00023242"/>
    </source>
</evidence>
<evidence type="ECO:0000256" key="8">
    <source>
        <dbReference type="ARBA" id="ARBA00022777"/>
    </source>
</evidence>
<dbReference type="PROSITE" id="PS51189">
    <property type="entry name" value="FAT"/>
    <property type="match status" value="1"/>
</dbReference>
<dbReference type="GO" id="GO:0006281">
    <property type="term" value="P:DNA repair"/>
    <property type="evidence" value="ECO:0007669"/>
    <property type="project" value="UniProtKB-KW"/>
</dbReference>
<dbReference type="InterPro" id="IPR012993">
    <property type="entry name" value="UME"/>
</dbReference>
<evidence type="ECO:0000256" key="10">
    <source>
        <dbReference type="ARBA" id="ARBA00023204"/>
    </source>
</evidence>
<dbReference type="InterPro" id="IPR011990">
    <property type="entry name" value="TPR-like_helical_dom_sf"/>
</dbReference>
<evidence type="ECO:0000256" key="5">
    <source>
        <dbReference type="ARBA" id="ARBA00022679"/>
    </source>
</evidence>
<dbReference type="InterPro" id="IPR000403">
    <property type="entry name" value="PI3/4_kinase_cat_dom"/>
</dbReference>
<dbReference type="InterPro" id="IPR050517">
    <property type="entry name" value="DDR_Repair_Kinase"/>
</dbReference>
<dbReference type="FunFam" id="3.30.1010.10:FF:000020">
    <property type="entry name" value="Serine/threonine-protein kinase ATR"/>
    <property type="match status" value="1"/>
</dbReference>
<dbReference type="Pfam" id="PF08064">
    <property type="entry name" value="UME"/>
    <property type="match status" value="1"/>
</dbReference>
<comment type="catalytic activity">
    <reaction evidence="15">
        <text>L-seryl-[protein] + ATP = O-phospho-L-seryl-[protein] + ADP + H(+)</text>
        <dbReference type="Rhea" id="RHEA:17989"/>
        <dbReference type="Rhea" id="RHEA-COMP:9863"/>
        <dbReference type="Rhea" id="RHEA-COMP:11604"/>
        <dbReference type="ChEBI" id="CHEBI:15378"/>
        <dbReference type="ChEBI" id="CHEBI:29999"/>
        <dbReference type="ChEBI" id="CHEBI:30616"/>
        <dbReference type="ChEBI" id="CHEBI:83421"/>
        <dbReference type="ChEBI" id="CHEBI:456216"/>
        <dbReference type="EC" id="2.7.11.1"/>
    </reaction>
</comment>
<dbReference type="PROSITE" id="PS51190">
    <property type="entry name" value="FATC"/>
    <property type="match status" value="1"/>
</dbReference>
<dbReference type="Pfam" id="PF02260">
    <property type="entry name" value="FATC"/>
    <property type="match status" value="1"/>
</dbReference>
<dbReference type="Pfam" id="PF02259">
    <property type="entry name" value="FAT"/>
    <property type="match status" value="1"/>
</dbReference>
<feature type="domain" description="FATC" evidence="19">
    <location>
        <begin position="2678"/>
        <end position="2710"/>
    </location>
</feature>
<sequence>MASHFTYIHELRELIASSSTASAGSAPGSSHLEVKLREVLPNLLRDYVIPSPKASERERREVIALLKLVAYTALKFPGVFYNGRAADVISVIGRILPFLAEPDFRSSHELIFNAVWNLLSILRTGDREAYRQFFLDAMVAVEDLLYVASMHDESPSGVPPGRCLVKCLCGSFSNILDSPGPYSELPASCQPKNGPGVLVDLTGNARWRPFATSLIKLVNKCIADGTLYVDGLVNMSFVSAACSILCYGDGSLHKVCFDFARIVATVMTAEILPLENIIRSITCILGQDVAELSDIRDADYDFSMGACLHALHSSCPGYVVESTAADIVNVLQRAVKASKSAELQVAMYTTYKRIIELCPAQVWKPEILLKLLCLPKPCSKLIECIRVVISKFGQDFFTLDDSNSQSSPQARSENFDLPKVGQKRISQNEESSFSKRQKMTESGFSAGVGFKLREDYGYAFRQSLFSLIKSLSPDNYETYPLDPETAIEVISLLCLSLCVYSKTSLFTRVSKQVLSWISWIHKQITQRNMFSFDAPLYFEALHTVMLLQFNLPGHAKLFEDESQFSGDGTHFLHPIYADLISMLKLLLDDAHVVTQTSSDYKTKCLLMQTIAKVGNKLNAGCDLEVLDLAIRNGTVEIQNESIMSLPIIVLYSGPKMLGAMFRKLESVGALGLVTVGKSMAFSLGFLSCLNVTTDCTDNVGNHCNLFLDKHSEQPMSTLDLLSRGFRCPQCDIRNRIVQNEEKISIMDTALVHVENVNFNINIYKAHTLFFKFLYAETSEESLVYWVEVLPRILRHSSRHVLLEMRTQWVQCFEFLLLHEMKAVREAFSGVVCCFLEKNVLDVLCSDGLGKDGGTKELQFMDKIKCAFTEAEDSQILLTLLESIGTIMKVSDIHGEVFFCSFVLLIDQLDNHNSIIRMTALRLIHRCCTYCFKGGLDHFLSKYSNARDNLYNYLSSRLVTHPIMIKEFAEDVVGIKTKELIERMVPSVIPKLIVSLPNNNHAINTLRELASHLNTELVQLIINWLPTVLCFALFYDDGQHLPSVLQFYKNETETYSKELFAAALPTLLDEIVCFPGESDQIETDIRTAKISPTIQNIARILTGNETLPQFLRNDFVRLLNSIDKKMLHSDDMKLQKQALQRIRKLVEMMGPYLSTHTPKIMVLLIFAIDKEGLQMDGLDVLHFFIKQLAGVSPNSIKYVMSQVVAAFIPSLEKCKVCPSAHLSKIVEILEELVVKNNSLLKQHIRELPLLPSLPSLSEVNKVIQEARGLMTLQDHLKDAVNGLNHESLNVRYMVACELSKLFNARRDDLTALIIGEDIAHLDVISSLIMALLKGCAEQSRTNVGQRLKIVCADCLGALGAVDPAKVKVISCERFKIKCSDDDLIFELIHKHLARAFRAAADTTVHDSAALAIQELLKLGGCQSSPSDDSLRESNCCEMSYRGQKLWGRFSNYVKEIIAPCLTSRFHLRNPTDSAPLGPIYRPEMSFRRWIYYWIRRLTSHATGSRSGIFSACRGIIRHDMPTAIYLLPYLVLNVVCYGTPEARQSITEEILCVLNAAASESSGAAVHGIAGGQSEVCIQAIFTLLDNLGQWVDDLKQEIALSQSSYAMAGKHGGKLKGRTCSDYEQDQMLVQCSNVAELLAAIPRVTLARASLRCQAHARALMYFESHVQENSGSSNPAAECSGTFSDDDISFLMEIYGGLDEPDGLLGLANLRKSSSLQDQLIINEKAGNWAEVLTLCEQALQMEPTSVHRQSDVLNCLLNMCHLQAMIAHVDGLVRSIPQYKKTWCMQGVRAAWRLGRWDLMDEYLTGADKGLVFSGSENNASFDMDLAKIFKAMMNKDQFLVAEQIFQSKQALLVPLAAAGMDSYMRAYPYVVKLHMLRELEDFNSLLGDKSFIDKSFSADDPKFLKLTKDWENRLRCTQPSLWTREPLLALRRMVFSQSHMHAQVGNSWLHYAKLCRLAGHYETAHLAILEADASGAPNAHMEKAKYLWNIRKFDSAIAELQQTLLNMPAEILGSAVLSSLCSLSLALPNPPISATQASKENPDVSKSLLLYTRWIHYTGQKQSADIKSLYSRVTELQPKWEKGFFCMAKFVDDLLIDARKRQEDDKFACKVGPVSSSSSNSVSRANEEKEKPWWELLPGVLLYYAKALHKGHKNLFQALPRMLTLWFEFGSIYAQEESSSDHHMKEIHGRVLSLIRGCLKDLPTYQWLTVLSQLISRICHQNTHVVRIVKYIIIFILKEYPQQALWMMAAVSKSTVPARRDAAAEILQSAKKGCQRGNSALFIQFPSLIDHLIKLCFHPGQPKAKTINISTEFSSLKRMMPLGIILPVQQALTVTLPSYDSNMLDQSGFHPFSVSEHPTIAGIADEAEILSSLQKPKKVVFIGSDGVARPFLCKPKDDLRKDSRMMEFNAMINRLLSKVPESRRRKLYIRTFAVVPLTEDCGMVEWVPNTRGLRHILQDIYIAHGKFDRMKTNPQIKKIYDTYHGKMPDDEMLKTKILPMFPPVFHKWFLTTFSEPAAWFRARVAYAHTTAVWSMVGHIVGLGDRHGENILFDSTTGDCVHVDFSCLFDRGLLLDKPEVVPFRLTQNMIDGLGITGYEGIFLKVCEITLSVLRTHKETLMTVLETFIHDPLVEWTKTNKSSAGEVQNPHAQRAITNIKARLQGVVVGVKASPSLPLSVEGQARRLIAEAVSLSNLGKMYIWWMPWF</sequence>
<keyword evidence="8" id="KW-0418">Kinase</keyword>
<dbReference type="GO" id="GO:0005694">
    <property type="term" value="C:chromosome"/>
    <property type="evidence" value="ECO:0007669"/>
    <property type="project" value="TreeGrafter"/>
</dbReference>
<evidence type="ECO:0000259" key="19">
    <source>
        <dbReference type="PROSITE" id="PS51190"/>
    </source>
</evidence>
<dbReference type="SMART" id="SM00146">
    <property type="entry name" value="PI3Kc"/>
    <property type="match status" value="1"/>
</dbReference>
<feature type="domain" description="PI3K/PI4K catalytic" evidence="17">
    <location>
        <begin position="2367"/>
        <end position="2680"/>
    </location>
</feature>
<evidence type="ECO:0000256" key="13">
    <source>
        <dbReference type="ARBA" id="ARBA00024420"/>
    </source>
</evidence>
<evidence type="ECO:0000259" key="18">
    <source>
        <dbReference type="PROSITE" id="PS51189"/>
    </source>
</evidence>
<keyword evidence="5" id="KW-0808">Transferase</keyword>
<evidence type="ECO:0000256" key="9">
    <source>
        <dbReference type="ARBA" id="ARBA00022840"/>
    </source>
</evidence>
<keyword evidence="10" id="KW-0234">DNA repair</keyword>
<dbReference type="Pfam" id="PF00454">
    <property type="entry name" value="PI3_PI4_kinase"/>
    <property type="match status" value="1"/>
</dbReference>
<dbReference type="PANTHER" id="PTHR11139:SF69">
    <property type="entry name" value="SERINE_THREONINE-PROTEIN KINASE ATR"/>
    <property type="match status" value="1"/>
</dbReference>
<dbReference type="InterPro" id="IPR056802">
    <property type="entry name" value="ATR-like_M-HEAT"/>
</dbReference>
<dbReference type="Gene3D" id="3.30.1010.10">
    <property type="entry name" value="Phosphatidylinositol 3-kinase Catalytic Subunit, Chain A, domain 4"/>
    <property type="match status" value="1"/>
</dbReference>
<comment type="function">
    <text evidence="16">Probable serine/threonine kinase. Seems to play a central role in cell-cycle regulation by transmitting DNA damage signals to downstream effectors of cell-cycle progression. May recognize the substrate consensus sequence [ST]-Q and phosphorylate histone variant H2AX to form H2AXS139ph at sites of DNA damage, thereby regulating DNA damage response mechanism.</text>
</comment>
<evidence type="ECO:0000259" key="17">
    <source>
        <dbReference type="PROSITE" id="PS50290"/>
    </source>
</evidence>
<dbReference type="InterPro" id="IPR011009">
    <property type="entry name" value="Kinase-like_dom_sf"/>
</dbReference>
<dbReference type="PROSITE" id="PS00916">
    <property type="entry name" value="PI3_4_KINASE_2"/>
    <property type="match status" value="1"/>
</dbReference>
<evidence type="ECO:0000256" key="15">
    <source>
        <dbReference type="ARBA" id="ARBA00048679"/>
    </source>
</evidence>
<evidence type="ECO:0000256" key="14">
    <source>
        <dbReference type="ARBA" id="ARBA00047899"/>
    </source>
</evidence>
<dbReference type="SMART" id="SM01343">
    <property type="entry name" value="FATC"/>
    <property type="match status" value="1"/>
</dbReference>
<dbReference type="Gene3D" id="1.25.40.10">
    <property type="entry name" value="Tetratricopeptide repeat domain"/>
    <property type="match status" value="1"/>
</dbReference>
<dbReference type="FunFam" id="1.10.1070.11:FF:000024">
    <property type="entry name" value="Serine/threonine-protein kinase ATR"/>
    <property type="match status" value="1"/>
</dbReference>
<dbReference type="Pfam" id="PF25030">
    <property type="entry name" value="M-HEAT_ATR"/>
    <property type="match status" value="1"/>
</dbReference>
<evidence type="ECO:0000256" key="12">
    <source>
        <dbReference type="ARBA" id="ARBA00023306"/>
    </source>
</evidence>
<dbReference type="GO" id="GO:0005634">
    <property type="term" value="C:nucleus"/>
    <property type="evidence" value="ECO:0007669"/>
    <property type="project" value="UniProtKB-SubCell"/>
</dbReference>
<comment type="similarity">
    <text evidence="2">Belongs to the PI3/PI4-kinase family. ATM subfamily.</text>
</comment>
<evidence type="ECO:0000256" key="4">
    <source>
        <dbReference type="ARBA" id="ARBA00022527"/>
    </source>
</evidence>
<protein>
    <recommendedName>
        <fullName evidence="13">Serine/threonine-protein kinase ATR</fullName>
        <ecNumber evidence="3">2.7.11.1</ecNumber>
    </recommendedName>
</protein>
<dbReference type="GO" id="GO:0000077">
    <property type="term" value="P:DNA damage checkpoint signaling"/>
    <property type="evidence" value="ECO:0007669"/>
    <property type="project" value="TreeGrafter"/>
</dbReference>
<dbReference type="InterPro" id="IPR036940">
    <property type="entry name" value="PI3/4_kinase_cat_sf"/>
</dbReference>
<keyword evidence="9" id="KW-0067">ATP-binding</keyword>
<dbReference type="EC" id="2.7.11.1" evidence="3"/>
<dbReference type="PANTHER" id="PTHR11139">
    <property type="entry name" value="ATAXIA TELANGIECTASIA MUTATED ATM -RELATED"/>
    <property type="match status" value="1"/>
</dbReference>
<name>A0A2S3HG63_9POAL</name>
<keyword evidence="12" id="KW-0131">Cell cycle</keyword>
<dbReference type="GO" id="GO:0005524">
    <property type="term" value="F:ATP binding"/>
    <property type="evidence" value="ECO:0007669"/>
    <property type="project" value="UniProtKB-KW"/>
</dbReference>
<gene>
    <name evidence="20" type="ORF">PAHAL_4G010200</name>
</gene>
<dbReference type="InterPro" id="IPR018936">
    <property type="entry name" value="PI3/4_kinase_CS"/>
</dbReference>
<feature type="domain" description="FAT" evidence="18">
    <location>
        <begin position="1646"/>
        <end position="2258"/>
    </location>
</feature>
<evidence type="ECO:0000256" key="2">
    <source>
        <dbReference type="ARBA" id="ARBA00010769"/>
    </source>
</evidence>
<dbReference type="Proteomes" id="UP000243499">
    <property type="component" value="Chromosome 4"/>
</dbReference>
<dbReference type="InterPro" id="IPR003151">
    <property type="entry name" value="PIK-rel_kinase_FAT"/>
</dbReference>
<dbReference type="Gene3D" id="1.10.1070.11">
    <property type="entry name" value="Phosphatidylinositol 3-/4-kinase, catalytic domain"/>
    <property type="match status" value="1"/>
</dbReference>
<evidence type="ECO:0000256" key="6">
    <source>
        <dbReference type="ARBA" id="ARBA00022741"/>
    </source>
</evidence>
<comment type="catalytic activity">
    <reaction evidence="14">
        <text>L-threonyl-[protein] + ATP = O-phospho-L-threonyl-[protein] + ADP + H(+)</text>
        <dbReference type="Rhea" id="RHEA:46608"/>
        <dbReference type="Rhea" id="RHEA-COMP:11060"/>
        <dbReference type="Rhea" id="RHEA-COMP:11605"/>
        <dbReference type="ChEBI" id="CHEBI:15378"/>
        <dbReference type="ChEBI" id="CHEBI:30013"/>
        <dbReference type="ChEBI" id="CHEBI:30616"/>
        <dbReference type="ChEBI" id="CHEBI:61977"/>
        <dbReference type="ChEBI" id="CHEBI:456216"/>
        <dbReference type="EC" id="2.7.11.1"/>
    </reaction>
</comment>
<evidence type="ECO:0000256" key="7">
    <source>
        <dbReference type="ARBA" id="ARBA00022763"/>
    </source>
</evidence>
<keyword evidence="6" id="KW-0547">Nucleotide-binding</keyword>
<dbReference type="EMBL" id="CM008049">
    <property type="protein sequence ID" value="PAN22299.1"/>
    <property type="molecule type" value="Genomic_DNA"/>
</dbReference>
<keyword evidence="11" id="KW-0539">Nucleus</keyword>
<dbReference type="InterPro" id="IPR003152">
    <property type="entry name" value="FATC_dom"/>
</dbReference>
<dbReference type="Pfam" id="PF23593">
    <property type="entry name" value="HEAT_ATR"/>
    <property type="match status" value="1"/>
</dbReference>
<accession>A0A2S3HG63</accession>
<evidence type="ECO:0000313" key="20">
    <source>
        <dbReference type="EMBL" id="PAN22299.1"/>
    </source>
</evidence>
<dbReference type="GO" id="GO:0000723">
    <property type="term" value="P:telomere maintenance"/>
    <property type="evidence" value="ECO:0007669"/>
    <property type="project" value="TreeGrafter"/>
</dbReference>
<evidence type="ECO:0000256" key="3">
    <source>
        <dbReference type="ARBA" id="ARBA00012513"/>
    </source>
</evidence>
<organism evidence="20">
    <name type="scientific">Panicum hallii</name>
    <dbReference type="NCBI Taxonomy" id="206008"/>
    <lineage>
        <taxon>Eukaryota</taxon>
        <taxon>Viridiplantae</taxon>
        <taxon>Streptophyta</taxon>
        <taxon>Embryophyta</taxon>
        <taxon>Tracheophyta</taxon>
        <taxon>Spermatophyta</taxon>
        <taxon>Magnoliopsida</taxon>
        <taxon>Liliopsida</taxon>
        <taxon>Poales</taxon>
        <taxon>Poaceae</taxon>
        <taxon>PACMAD clade</taxon>
        <taxon>Panicoideae</taxon>
        <taxon>Panicodae</taxon>
        <taxon>Paniceae</taxon>
        <taxon>Panicinae</taxon>
        <taxon>Panicum</taxon>
        <taxon>Panicum sect. Panicum</taxon>
    </lineage>
</organism>
<evidence type="ECO:0000256" key="16">
    <source>
        <dbReference type="ARBA" id="ARBA00054078"/>
    </source>
</evidence>
<dbReference type="InterPro" id="IPR016024">
    <property type="entry name" value="ARM-type_fold"/>
</dbReference>
<dbReference type="CDD" id="cd00892">
    <property type="entry name" value="PIKKc_ATR"/>
    <property type="match status" value="1"/>
</dbReference>
<proteinExistence type="inferred from homology"/>
<reference evidence="20" key="1">
    <citation type="submission" date="2018-04" db="EMBL/GenBank/DDBJ databases">
        <title>WGS assembly of Panicum hallii.</title>
        <authorList>
            <person name="Lovell J."/>
            <person name="Jenkins J."/>
            <person name="Lowry D."/>
            <person name="Mamidi S."/>
            <person name="Sreedasyam A."/>
            <person name="Weng X."/>
            <person name="Barry K."/>
            <person name="Bonette J."/>
            <person name="Campitelli B."/>
            <person name="Daum C."/>
            <person name="Gordon S."/>
            <person name="Gould B."/>
            <person name="Lipzen A."/>
            <person name="Macqueen A."/>
            <person name="Palacio-Mejia J."/>
            <person name="Plott C."/>
            <person name="Shakirov E."/>
            <person name="Shu S."/>
            <person name="Yoshinaga Y."/>
            <person name="Zane M."/>
            <person name="Rokhsar D."/>
            <person name="Grimwood J."/>
            <person name="Schmutz J."/>
            <person name="Juenger T."/>
        </authorList>
    </citation>
    <scope>NUCLEOTIDE SEQUENCE [LARGE SCALE GENOMIC DNA]</scope>
    <source>
        <strain evidence="20">FIL2</strain>
    </source>
</reference>
<dbReference type="SUPFAM" id="SSF48371">
    <property type="entry name" value="ARM repeat"/>
    <property type="match status" value="2"/>
</dbReference>